<evidence type="ECO:0000313" key="1">
    <source>
        <dbReference type="EMBL" id="NOG32861.1"/>
    </source>
</evidence>
<protein>
    <recommendedName>
        <fullName evidence="3">Abi-like protein</fullName>
    </recommendedName>
</protein>
<keyword evidence="2" id="KW-1185">Reference proteome</keyword>
<evidence type="ECO:0000313" key="2">
    <source>
        <dbReference type="Proteomes" id="UP000588806"/>
    </source>
</evidence>
<proteinExistence type="predicted"/>
<organism evidence="1 2">
    <name type="scientific">Vreelandella azerica</name>
    <dbReference type="NCBI Taxonomy" id="2732867"/>
    <lineage>
        <taxon>Bacteria</taxon>
        <taxon>Pseudomonadati</taxon>
        <taxon>Pseudomonadota</taxon>
        <taxon>Gammaproteobacteria</taxon>
        <taxon>Oceanospirillales</taxon>
        <taxon>Halomonadaceae</taxon>
        <taxon>Vreelandella</taxon>
    </lineage>
</organism>
<reference evidence="1 2" key="1">
    <citation type="submission" date="2020-05" db="EMBL/GenBank/DDBJ databases">
        <authorList>
            <person name="Ruan W."/>
            <person name="Jeon C.O."/>
            <person name="Chun B.H."/>
        </authorList>
    </citation>
    <scope>NUCLEOTIDE SEQUENCE [LARGE SCALE GENOMIC DNA]</scope>
    <source>
        <strain evidence="1 2">TBZ9</strain>
    </source>
</reference>
<evidence type="ECO:0008006" key="3">
    <source>
        <dbReference type="Google" id="ProtNLM"/>
    </source>
</evidence>
<comment type="caution">
    <text evidence="1">The sequence shown here is derived from an EMBL/GenBank/DDBJ whole genome shotgun (WGS) entry which is preliminary data.</text>
</comment>
<accession>A0A7Y3TZ21</accession>
<gene>
    <name evidence="1" type="ORF">HLB35_15810</name>
</gene>
<dbReference type="EMBL" id="JABFHI010000012">
    <property type="protein sequence ID" value="NOG32861.1"/>
    <property type="molecule type" value="Genomic_DNA"/>
</dbReference>
<dbReference type="AlphaFoldDB" id="A0A7Y3TZ21"/>
<dbReference type="Proteomes" id="UP000588806">
    <property type="component" value="Unassembled WGS sequence"/>
</dbReference>
<sequence length="209" mass="24085">MSTYDSAISSQEGDDLAALELYIWNAQISGVFLAPLHLCEVVMRNAVSEALEAKYGVHWPWSPGFEQSLPAPPVGYSPRRDLFNARQGAQTVGKVIPELKFAFWQRMFTKRHDHRLWNTLLFRVFPGLPTMSPTSELRKEIFEELEKIRTLRNRIAHHEPIFTRNLQEDFERIVNLVAYRSQPTASWLKSHQQVEDFIGSRPAIHIIGS</sequence>
<reference evidence="1 2" key="2">
    <citation type="submission" date="2020-06" db="EMBL/GenBank/DDBJ databases">
        <title>Halomonas songnenensis sp. nov., a moderately halophilic bacterium isolated from saline and alkaline soils.</title>
        <authorList>
            <person name="Jiang J."/>
            <person name="Pan Y."/>
        </authorList>
    </citation>
    <scope>NUCLEOTIDE SEQUENCE [LARGE SCALE GENOMIC DNA]</scope>
    <source>
        <strain evidence="1 2">TBZ9</strain>
    </source>
</reference>
<name>A0A7Y3TZ21_9GAMM</name>